<keyword evidence="4" id="KW-0349">Heme</keyword>
<evidence type="ECO:0000256" key="2">
    <source>
        <dbReference type="ARBA" id="ARBA00022723"/>
    </source>
</evidence>
<feature type="region of interest" description="Disordered" evidence="5">
    <location>
        <begin position="413"/>
        <end position="459"/>
    </location>
</feature>
<evidence type="ECO:0000313" key="7">
    <source>
        <dbReference type="Proteomes" id="UP000559027"/>
    </source>
</evidence>
<dbReference type="GO" id="GO:0034354">
    <property type="term" value="P:'de novo' NAD+ biosynthetic process from L-tryptophan"/>
    <property type="evidence" value="ECO:0007669"/>
    <property type="project" value="TreeGrafter"/>
</dbReference>
<dbReference type="Pfam" id="PF01231">
    <property type="entry name" value="IDO"/>
    <property type="match status" value="1"/>
</dbReference>
<gene>
    <name evidence="6" type="ORF">D9756_003643</name>
</gene>
<dbReference type="GO" id="GO:0005737">
    <property type="term" value="C:cytoplasm"/>
    <property type="evidence" value="ECO:0007669"/>
    <property type="project" value="TreeGrafter"/>
</dbReference>
<keyword evidence="3 4" id="KW-0408">Iron</keyword>
<dbReference type="InterPro" id="IPR037217">
    <property type="entry name" value="Trp/Indoleamine_2_3_dOase-like"/>
</dbReference>
<dbReference type="GO" id="GO:0033754">
    <property type="term" value="F:indoleamine 2,3-dioxygenase activity"/>
    <property type="evidence" value="ECO:0007669"/>
    <property type="project" value="TreeGrafter"/>
</dbReference>
<dbReference type="OrthoDB" id="540174at2759"/>
<dbReference type="InterPro" id="IPR000898">
    <property type="entry name" value="Indolamine_dOase"/>
</dbReference>
<sequence length="479" mass="53367">MASPTSATCFHLGASLPRWDVDKRTGFVPTRPPLGRLPPGFEAWEAVLESAVKLKLQLSEQVEKMGEEKRSKEEDKSRLWRKSVGEMPLLSIDGLKISYEQLYRAHHVLVFNLHFFSHTIPSAESIVIPRSLAIPLFQVSKYLQVPPIITYFDITLHNWRPLNSLPDGSIPPIHSLQCQTTFTSTPDEDEFHLLSTRIELRGAEALECVKLAVEKALIAKDSALEQAAEYLERGVSVIQDLRELMLGIKGRIDPEIFYNEVRPWLGGADGDLWGRPWVFEGSEEIEEWPQRWYLSGATAAQSPLMRALDIYLGVVGDGGQSSSYSAQAGKESFQERMLSYMTPQHRTFLERLRQSPHQLRALVQQVVQERGMDAPIVKAFNSAVKALKEFRDAHMVVVTLLVVGPARRAARKAAEGADPLLADGSGSAGDREKDEKMMQQAFGGGDDSSDKGALKGTGGTDLVRFLKGVRDQTTRAYLQ</sequence>
<comment type="caution">
    <text evidence="6">The sequence shown here is derived from an EMBL/GenBank/DDBJ whole genome shotgun (WGS) entry which is preliminary data.</text>
</comment>
<evidence type="ECO:0000256" key="3">
    <source>
        <dbReference type="ARBA" id="ARBA00023004"/>
    </source>
</evidence>
<dbReference type="GO" id="GO:0046872">
    <property type="term" value="F:metal ion binding"/>
    <property type="evidence" value="ECO:0007669"/>
    <property type="project" value="UniProtKB-KW"/>
</dbReference>
<evidence type="ECO:0000313" key="6">
    <source>
        <dbReference type="EMBL" id="KAF5359427.1"/>
    </source>
</evidence>
<proteinExistence type="inferred from homology"/>
<evidence type="ECO:0000256" key="4">
    <source>
        <dbReference type="PIRSR" id="PIRSR600898-1"/>
    </source>
</evidence>
<dbReference type="Proteomes" id="UP000559027">
    <property type="component" value="Unassembled WGS sequence"/>
</dbReference>
<keyword evidence="2 4" id="KW-0479">Metal-binding</keyword>
<dbReference type="EMBL" id="JAACJO010000004">
    <property type="protein sequence ID" value="KAF5359427.1"/>
    <property type="molecule type" value="Genomic_DNA"/>
</dbReference>
<name>A0A8H5G6Q0_9AGAR</name>
<evidence type="ECO:0000256" key="5">
    <source>
        <dbReference type="SAM" id="MobiDB-lite"/>
    </source>
</evidence>
<evidence type="ECO:0000256" key="1">
    <source>
        <dbReference type="ARBA" id="ARBA00007119"/>
    </source>
</evidence>
<feature type="binding site" description="proximal binding residue" evidence="4">
    <location>
        <position position="394"/>
    </location>
    <ligand>
        <name>heme b</name>
        <dbReference type="ChEBI" id="CHEBI:60344"/>
    </ligand>
    <ligandPart>
        <name>Fe</name>
        <dbReference type="ChEBI" id="CHEBI:18248"/>
    </ligandPart>
</feature>
<reference evidence="6 7" key="1">
    <citation type="journal article" date="2020" name="ISME J.">
        <title>Uncovering the hidden diversity of litter-decomposition mechanisms in mushroom-forming fungi.</title>
        <authorList>
            <person name="Floudas D."/>
            <person name="Bentzer J."/>
            <person name="Ahren D."/>
            <person name="Johansson T."/>
            <person name="Persson P."/>
            <person name="Tunlid A."/>
        </authorList>
    </citation>
    <scope>NUCLEOTIDE SEQUENCE [LARGE SCALE GENOMIC DNA]</scope>
    <source>
        <strain evidence="6 7">CBS 146.42</strain>
    </source>
</reference>
<dbReference type="GO" id="GO:0019441">
    <property type="term" value="P:L-tryptophan catabolic process to kynurenine"/>
    <property type="evidence" value="ECO:0007669"/>
    <property type="project" value="InterPro"/>
</dbReference>
<evidence type="ECO:0008006" key="8">
    <source>
        <dbReference type="Google" id="ProtNLM"/>
    </source>
</evidence>
<dbReference type="Gene3D" id="1.20.58.480">
    <property type="match status" value="1"/>
</dbReference>
<comment type="similarity">
    <text evidence="1">Belongs to the indoleamine 2,3-dioxygenase family.</text>
</comment>
<accession>A0A8H5G6Q0</accession>
<dbReference type="SUPFAM" id="SSF140959">
    <property type="entry name" value="Indolic compounds 2,3-dioxygenase-like"/>
    <property type="match status" value="1"/>
</dbReference>
<dbReference type="PANTHER" id="PTHR28657">
    <property type="entry name" value="INDOLEAMINE 2,3-DIOXYGENASE"/>
    <property type="match status" value="1"/>
</dbReference>
<protein>
    <recommendedName>
        <fullName evidence="8">Indoleamine 2,3-dioxygenase</fullName>
    </recommendedName>
</protein>
<dbReference type="AlphaFoldDB" id="A0A8H5G6Q0"/>
<dbReference type="GO" id="GO:0020037">
    <property type="term" value="F:heme binding"/>
    <property type="evidence" value="ECO:0007669"/>
    <property type="project" value="InterPro"/>
</dbReference>
<keyword evidence="7" id="KW-1185">Reference proteome</keyword>
<dbReference type="PANTHER" id="PTHR28657:SF5">
    <property type="entry name" value="INDOLEAMINE 2,3-DIOXYGENASE"/>
    <property type="match status" value="1"/>
</dbReference>
<organism evidence="6 7">
    <name type="scientific">Leucocoprinus leucothites</name>
    <dbReference type="NCBI Taxonomy" id="201217"/>
    <lineage>
        <taxon>Eukaryota</taxon>
        <taxon>Fungi</taxon>
        <taxon>Dikarya</taxon>
        <taxon>Basidiomycota</taxon>
        <taxon>Agaricomycotina</taxon>
        <taxon>Agaricomycetes</taxon>
        <taxon>Agaricomycetidae</taxon>
        <taxon>Agaricales</taxon>
        <taxon>Agaricineae</taxon>
        <taxon>Agaricaceae</taxon>
        <taxon>Leucocoprinus</taxon>
    </lineage>
</organism>